<sequence>MQQAGPSNVPPYHPHPPHNNAPNIPPAAELPSLNVRRDYLPRDFTGVSLSTRIDHTTWRCHDMTCLAINKMRHAYCRQCQRHREPGAHALGDQFMFIGFLGLVNPRGNEYWHYPSPLELYRMYLTVVPVGYPDIGSPPVTWSPGGIDGINPGNSPPALEWPGDPGVGAQDNTPAGDAIGTNREAKKVRFSDAIEVCHMDREVGDVQNEVVNDEDLEEPEEESQESEESEEEEQSQEEAQSEERALSKKQGKQPVKQAQSKKRKKQPEDERDANGGAAGSGSGKKKRRRRGRK</sequence>
<dbReference type="InterPro" id="IPR001876">
    <property type="entry name" value="Znf_RanBP2"/>
</dbReference>
<gene>
    <name evidence="5" type="ORF">H9Q72_001367</name>
</gene>
<feature type="compositionally biased region" description="Acidic residues" evidence="4">
    <location>
        <begin position="210"/>
        <end position="239"/>
    </location>
</feature>
<name>A0A9P7I3Z9_9HYPO</name>
<keyword evidence="2" id="KW-0863">Zinc-finger</keyword>
<evidence type="ECO:0000313" key="6">
    <source>
        <dbReference type="Proteomes" id="UP000750502"/>
    </source>
</evidence>
<reference evidence="5" key="1">
    <citation type="journal article" date="2020" name="bioRxiv">
        <title>Historical genomics reveals the evolutionary mechanisms behind multiple outbreaks of the host-specific coffee wilt pathogen Fusarium xylarioides.</title>
        <authorList>
            <person name="Peck D."/>
            <person name="Nowell R.W."/>
            <person name="Flood J."/>
            <person name="Ryan M.J."/>
            <person name="Barraclough T.G."/>
        </authorList>
    </citation>
    <scope>NUCLEOTIDE SEQUENCE</scope>
    <source>
        <strain evidence="5">IMI 127659i</strain>
    </source>
</reference>
<accession>A0A9P7I3Z9</accession>
<dbReference type="EMBL" id="JADFTT010000023">
    <property type="protein sequence ID" value="KAG5772550.1"/>
    <property type="molecule type" value="Genomic_DNA"/>
</dbReference>
<protein>
    <submittedName>
        <fullName evidence="5">Uncharacterized protein</fullName>
    </submittedName>
</protein>
<feature type="compositionally biased region" description="Pro residues" evidence="4">
    <location>
        <begin position="8"/>
        <end position="25"/>
    </location>
</feature>
<feature type="compositionally biased region" description="Basic residues" evidence="4">
    <location>
        <begin position="282"/>
        <end position="292"/>
    </location>
</feature>
<comment type="caution">
    <text evidence="5">The sequence shown here is derived from an EMBL/GenBank/DDBJ whole genome shotgun (WGS) entry which is preliminary data.</text>
</comment>
<evidence type="ECO:0000256" key="3">
    <source>
        <dbReference type="ARBA" id="ARBA00022833"/>
    </source>
</evidence>
<dbReference type="OrthoDB" id="5094741at2759"/>
<keyword evidence="6" id="KW-1185">Reference proteome</keyword>
<proteinExistence type="predicted"/>
<dbReference type="Proteomes" id="UP000750502">
    <property type="component" value="Unassembled WGS sequence"/>
</dbReference>
<evidence type="ECO:0000313" key="5">
    <source>
        <dbReference type="EMBL" id="KAG5772550.1"/>
    </source>
</evidence>
<feature type="region of interest" description="Disordered" evidence="4">
    <location>
        <begin position="146"/>
        <end position="183"/>
    </location>
</feature>
<evidence type="ECO:0000256" key="1">
    <source>
        <dbReference type="ARBA" id="ARBA00022723"/>
    </source>
</evidence>
<evidence type="ECO:0000256" key="4">
    <source>
        <dbReference type="SAM" id="MobiDB-lite"/>
    </source>
</evidence>
<organism evidence="5 6">
    <name type="scientific">Fusarium xylarioides</name>
    <dbReference type="NCBI Taxonomy" id="221167"/>
    <lineage>
        <taxon>Eukaryota</taxon>
        <taxon>Fungi</taxon>
        <taxon>Dikarya</taxon>
        <taxon>Ascomycota</taxon>
        <taxon>Pezizomycotina</taxon>
        <taxon>Sordariomycetes</taxon>
        <taxon>Hypocreomycetidae</taxon>
        <taxon>Hypocreales</taxon>
        <taxon>Nectriaceae</taxon>
        <taxon>Fusarium</taxon>
        <taxon>Fusarium fujikuroi species complex</taxon>
    </lineage>
</organism>
<dbReference type="AlphaFoldDB" id="A0A9P7I3Z9"/>
<keyword evidence="1" id="KW-0479">Metal-binding</keyword>
<dbReference type="GO" id="GO:0008270">
    <property type="term" value="F:zinc ion binding"/>
    <property type="evidence" value="ECO:0007669"/>
    <property type="project" value="UniProtKB-KW"/>
</dbReference>
<dbReference type="PROSITE" id="PS01358">
    <property type="entry name" value="ZF_RANBP2_1"/>
    <property type="match status" value="1"/>
</dbReference>
<keyword evidence="3" id="KW-0862">Zinc</keyword>
<feature type="region of interest" description="Disordered" evidence="4">
    <location>
        <begin position="199"/>
        <end position="292"/>
    </location>
</feature>
<feature type="region of interest" description="Disordered" evidence="4">
    <location>
        <begin position="1"/>
        <end position="28"/>
    </location>
</feature>
<evidence type="ECO:0000256" key="2">
    <source>
        <dbReference type="ARBA" id="ARBA00022771"/>
    </source>
</evidence>
<reference evidence="5" key="2">
    <citation type="submission" date="2020-10" db="EMBL/GenBank/DDBJ databases">
        <authorList>
            <person name="Peck L.D."/>
            <person name="Nowell R.W."/>
            <person name="Flood J."/>
            <person name="Ryan M.J."/>
            <person name="Barraclough T.G."/>
        </authorList>
    </citation>
    <scope>NUCLEOTIDE SEQUENCE</scope>
    <source>
        <strain evidence="5">IMI 127659i</strain>
    </source>
</reference>